<dbReference type="InterPro" id="IPR055290">
    <property type="entry name" value="At3g26010-like"/>
</dbReference>
<dbReference type="PANTHER" id="PTHR35546:SF130">
    <property type="entry name" value="EXPRESSED PROTEIN"/>
    <property type="match status" value="1"/>
</dbReference>
<feature type="domain" description="F-box associated beta-propeller type 1" evidence="3">
    <location>
        <begin position="154"/>
        <end position="286"/>
    </location>
</feature>
<dbReference type="FunCoup" id="A0A6J0PNF8">
    <property type="interactions" value="167"/>
</dbReference>
<organism evidence="4 5">
    <name type="scientific">Elaeis guineensis var. tenera</name>
    <name type="common">Oil palm</name>
    <dbReference type="NCBI Taxonomy" id="51953"/>
    <lineage>
        <taxon>Eukaryota</taxon>
        <taxon>Viridiplantae</taxon>
        <taxon>Streptophyta</taxon>
        <taxon>Embryophyta</taxon>
        <taxon>Tracheophyta</taxon>
        <taxon>Spermatophyta</taxon>
        <taxon>Magnoliopsida</taxon>
        <taxon>Liliopsida</taxon>
        <taxon>Arecaceae</taxon>
        <taxon>Arecoideae</taxon>
        <taxon>Cocoseae</taxon>
        <taxon>Elaeidinae</taxon>
        <taxon>Elaeis</taxon>
    </lineage>
</organism>
<evidence type="ECO:0000313" key="4">
    <source>
        <dbReference type="Proteomes" id="UP000504607"/>
    </source>
</evidence>
<evidence type="ECO:0000256" key="1">
    <source>
        <dbReference type="SAM" id="MobiDB-lite"/>
    </source>
</evidence>
<dbReference type="InParanoid" id="A0A6J0PNF8"/>
<protein>
    <submittedName>
        <fullName evidence="5">F-box protein At5g07610</fullName>
    </submittedName>
</protein>
<dbReference type="AlphaFoldDB" id="A0A6J0PNF8"/>
<name>A0A6J0PNF8_ELAGV</name>
<accession>A0A6J0PNF8</accession>
<dbReference type="Proteomes" id="UP000504607">
    <property type="component" value="Chromosome 10"/>
</dbReference>
<dbReference type="InterPro" id="IPR006527">
    <property type="entry name" value="F-box-assoc_dom_typ1"/>
</dbReference>
<feature type="signal peptide" evidence="2">
    <location>
        <begin position="1"/>
        <end position="27"/>
    </location>
</feature>
<dbReference type="OrthoDB" id="605328at2759"/>
<dbReference type="PANTHER" id="PTHR35546">
    <property type="entry name" value="F-BOX PROTEIN INTERACTION DOMAIN PROTEIN-RELATED"/>
    <property type="match status" value="1"/>
</dbReference>
<keyword evidence="4" id="KW-1185">Reference proteome</keyword>
<keyword evidence="2" id="KW-0732">Signal</keyword>
<feature type="compositionally biased region" description="Basic and acidic residues" evidence="1">
    <location>
        <begin position="29"/>
        <end position="46"/>
    </location>
</feature>
<evidence type="ECO:0000256" key="2">
    <source>
        <dbReference type="SAM" id="SignalP"/>
    </source>
</evidence>
<dbReference type="RefSeq" id="XP_019708854.2">
    <property type="nucleotide sequence ID" value="XM_019853295.2"/>
</dbReference>
<reference evidence="5" key="1">
    <citation type="submission" date="2025-08" db="UniProtKB">
        <authorList>
            <consortium name="RefSeq"/>
        </authorList>
    </citation>
    <scope>IDENTIFICATION</scope>
</reference>
<dbReference type="SUPFAM" id="SSF81383">
    <property type="entry name" value="F-box domain"/>
    <property type="match status" value="1"/>
</dbReference>
<dbReference type="NCBIfam" id="TIGR01640">
    <property type="entry name" value="F_box_assoc_1"/>
    <property type="match status" value="1"/>
</dbReference>
<feature type="chain" id="PRO_5027043045" evidence="2">
    <location>
        <begin position="28"/>
        <end position="292"/>
    </location>
</feature>
<dbReference type="InterPro" id="IPR036047">
    <property type="entry name" value="F-box-like_dom_sf"/>
</dbReference>
<dbReference type="KEGG" id="egu:105053296"/>
<dbReference type="Gene3D" id="1.20.1280.50">
    <property type="match status" value="1"/>
</dbReference>
<dbReference type="InterPro" id="IPR017451">
    <property type="entry name" value="F-box-assoc_interact_dom"/>
</dbReference>
<sequence length="292" mass="32500">MSLQAPFLGVAAELLLILRFIATNSEAKEKQRAKKHSDLREGERRRPLPHPAAMAPKSDLIAFEILPRLPAKSVIPFKSVCKQWLALASDPFFLAVRTRCNTLTVSGLLIQDTVEGHLSSFSVDGGASPVLPDPSLSSPDHRFAAARGFLVLQSCNGLLLCRSRWQLPSSSQFLLNPTTMQYRQIPNPPTDHYPFKHGFLLAFDPLTSFQNRIACLCSNSTSTPFHPTAPLFHVEMYSSDTGAWELSRRTVPGGRIIKKGVYWNGALNWITENAFLVSFDVEQQVVETTWLP</sequence>
<feature type="region of interest" description="Disordered" evidence="1">
    <location>
        <begin position="29"/>
        <end position="53"/>
    </location>
</feature>
<dbReference type="Pfam" id="PF07734">
    <property type="entry name" value="FBA_1"/>
    <property type="match status" value="1"/>
</dbReference>
<proteinExistence type="predicted"/>
<evidence type="ECO:0000313" key="5">
    <source>
        <dbReference type="RefSeq" id="XP_019708854.2"/>
    </source>
</evidence>
<gene>
    <name evidence="5" type="primary">LOC105053296</name>
</gene>
<evidence type="ECO:0000259" key="3">
    <source>
        <dbReference type="Pfam" id="PF07734"/>
    </source>
</evidence>